<protein>
    <submittedName>
        <fullName evidence="1">Uncharacterized protein</fullName>
    </submittedName>
</protein>
<evidence type="ECO:0000313" key="1">
    <source>
        <dbReference type="EMBL" id="HAC6573519.1"/>
    </source>
</evidence>
<dbReference type="EMBL" id="DAAMGM010000003">
    <property type="protein sequence ID" value="HAC6573519.1"/>
    <property type="molecule type" value="Genomic_DNA"/>
</dbReference>
<sequence length="65" mass="7814">MGGLITRENSCLLYSPECSFLAAFLRSHLRYYEMKNPRNGVDFIGFYRCHEIQQNLMRQQKLIRR</sequence>
<comment type="caution">
    <text evidence="1">The sequence shown here is derived from an EMBL/GenBank/DDBJ whole genome shotgun (WGS) entry which is preliminary data.</text>
</comment>
<gene>
    <name evidence="1" type="ORF">G0B27_04475</name>
</gene>
<dbReference type="AlphaFoldDB" id="A0A701ZBA0"/>
<accession>A0A701ZBA0</accession>
<proteinExistence type="predicted"/>
<reference evidence="1" key="2">
    <citation type="submission" date="2018-07" db="EMBL/GenBank/DDBJ databases">
        <authorList>
            <consortium name="NCBI Pathogen Detection Project"/>
        </authorList>
    </citation>
    <scope>NUCLEOTIDE SEQUENCE</scope>
    <source>
        <strain evidence="1">232-84</strain>
    </source>
</reference>
<name>A0A701ZBA0_SALER</name>
<organism evidence="1">
    <name type="scientific">Salmonella enterica</name>
    <name type="common">Salmonella choleraesuis</name>
    <dbReference type="NCBI Taxonomy" id="28901"/>
    <lineage>
        <taxon>Bacteria</taxon>
        <taxon>Pseudomonadati</taxon>
        <taxon>Pseudomonadota</taxon>
        <taxon>Gammaproteobacteria</taxon>
        <taxon>Enterobacterales</taxon>
        <taxon>Enterobacteriaceae</taxon>
        <taxon>Salmonella</taxon>
    </lineage>
</organism>
<reference evidence="1" key="1">
    <citation type="journal article" date="2018" name="Genome Biol.">
        <title>SKESA: strategic k-mer extension for scrupulous assemblies.</title>
        <authorList>
            <person name="Souvorov A."/>
            <person name="Agarwala R."/>
            <person name="Lipman D.J."/>
        </authorList>
    </citation>
    <scope>NUCLEOTIDE SEQUENCE</scope>
    <source>
        <strain evidence="1">232-84</strain>
    </source>
</reference>